<feature type="region of interest" description="Disordered" evidence="1">
    <location>
        <begin position="161"/>
        <end position="193"/>
    </location>
</feature>
<dbReference type="EMBL" id="PVNK01000168">
    <property type="protein sequence ID" value="PRP95545.1"/>
    <property type="molecule type" value="Genomic_DNA"/>
</dbReference>
<keyword evidence="3" id="KW-0732">Signal</keyword>
<proteinExistence type="predicted"/>
<keyword evidence="2" id="KW-0812">Transmembrane</keyword>
<dbReference type="AlphaFoldDB" id="A0A2S9XRQ8"/>
<accession>A0A2S9XRQ8</accession>
<evidence type="ECO:0000256" key="2">
    <source>
        <dbReference type="SAM" id="Phobius"/>
    </source>
</evidence>
<organism evidence="4 5">
    <name type="scientific">Enhygromyxa salina</name>
    <dbReference type="NCBI Taxonomy" id="215803"/>
    <lineage>
        <taxon>Bacteria</taxon>
        <taxon>Pseudomonadati</taxon>
        <taxon>Myxococcota</taxon>
        <taxon>Polyangia</taxon>
        <taxon>Nannocystales</taxon>
        <taxon>Nannocystaceae</taxon>
        <taxon>Enhygromyxa</taxon>
    </lineage>
</organism>
<dbReference type="Proteomes" id="UP000237968">
    <property type="component" value="Unassembled WGS sequence"/>
</dbReference>
<feature type="chain" id="PRO_5015715409" description="Tetratricopeptide repeat protein" evidence="3">
    <location>
        <begin position="43"/>
        <end position="300"/>
    </location>
</feature>
<evidence type="ECO:0000256" key="1">
    <source>
        <dbReference type="SAM" id="MobiDB-lite"/>
    </source>
</evidence>
<evidence type="ECO:0000313" key="5">
    <source>
        <dbReference type="Proteomes" id="UP000237968"/>
    </source>
</evidence>
<dbReference type="Gene3D" id="1.25.40.10">
    <property type="entry name" value="Tetratricopeptide repeat domain"/>
    <property type="match status" value="1"/>
</dbReference>
<dbReference type="OrthoDB" id="5520431at2"/>
<gene>
    <name evidence="4" type="ORF">ENSA5_38280</name>
</gene>
<evidence type="ECO:0000256" key="3">
    <source>
        <dbReference type="SAM" id="SignalP"/>
    </source>
</evidence>
<evidence type="ECO:0000313" key="4">
    <source>
        <dbReference type="EMBL" id="PRP95545.1"/>
    </source>
</evidence>
<dbReference type="RefSeq" id="WP_106393153.1">
    <property type="nucleotide sequence ID" value="NZ_PVNK01000168.1"/>
</dbReference>
<dbReference type="SUPFAM" id="SSF48452">
    <property type="entry name" value="TPR-like"/>
    <property type="match status" value="1"/>
</dbReference>
<name>A0A2S9XRQ8_9BACT</name>
<keyword evidence="5" id="KW-1185">Reference proteome</keyword>
<dbReference type="InterPro" id="IPR011990">
    <property type="entry name" value="TPR-like_helical_dom_sf"/>
</dbReference>
<feature type="compositionally biased region" description="Basic and acidic residues" evidence="1">
    <location>
        <begin position="180"/>
        <end position="193"/>
    </location>
</feature>
<sequence length="300" mass="31661">MPTLEPAPIHLRRIAARVTALSTCACLVAASLVPSLASAAQAEDPAAPEAEAMFRRGQAKYETADYNGAIELWTEAYALVDPSPENASIKALLMYNLAQAHIRAYELDQNAIHLKQAQQLLESFRSNLKVLYDNPTQLKEESAKADMRLAEVEAMLAELEAKDEAKDEEPPAVEPPPVVEPRDDPPLVDDGERSGKPLIIAGGAVTGLGAALGVVGIVGGVMATGANDISDLEPTDLDARDQRFATGRTGNALALVGAIGAGVLLTTGIALIVSGVKRNKQHRRGAAALRHLGPGLSLRF</sequence>
<feature type="signal peptide" evidence="3">
    <location>
        <begin position="1"/>
        <end position="42"/>
    </location>
</feature>
<protein>
    <recommendedName>
        <fullName evidence="6">Tetratricopeptide repeat protein</fullName>
    </recommendedName>
</protein>
<evidence type="ECO:0008006" key="6">
    <source>
        <dbReference type="Google" id="ProtNLM"/>
    </source>
</evidence>
<keyword evidence="2" id="KW-1133">Transmembrane helix</keyword>
<reference evidence="4 5" key="1">
    <citation type="submission" date="2018-03" db="EMBL/GenBank/DDBJ databases">
        <title>Draft Genome Sequences of the Obligatory Marine Myxobacteria Enhygromyxa salina SWB005.</title>
        <authorList>
            <person name="Poehlein A."/>
            <person name="Moghaddam J.A."/>
            <person name="Harms H."/>
            <person name="Alanjari M."/>
            <person name="Koenig G.M."/>
            <person name="Daniel R."/>
            <person name="Schaeberle T.F."/>
        </authorList>
    </citation>
    <scope>NUCLEOTIDE SEQUENCE [LARGE SCALE GENOMIC DNA]</scope>
    <source>
        <strain evidence="4 5">SWB005</strain>
    </source>
</reference>
<comment type="caution">
    <text evidence="4">The sequence shown here is derived from an EMBL/GenBank/DDBJ whole genome shotgun (WGS) entry which is preliminary data.</text>
</comment>
<feature type="transmembrane region" description="Helical" evidence="2">
    <location>
        <begin position="252"/>
        <end position="274"/>
    </location>
</feature>
<keyword evidence="2" id="KW-0472">Membrane</keyword>